<keyword evidence="2" id="KW-0812">Transmembrane</keyword>
<dbReference type="AlphaFoldDB" id="K0TN50"/>
<feature type="compositionally biased region" description="Polar residues" evidence="1">
    <location>
        <begin position="98"/>
        <end position="109"/>
    </location>
</feature>
<feature type="compositionally biased region" description="Basic and acidic residues" evidence="1">
    <location>
        <begin position="110"/>
        <end position="122"/>
    </location>
</feature>
<protein>
    <submittedName>
        <fullName evidence="3">Uncharacterized protein</fullName>
    </submittedName>
</protein>
<keyword evidence="4" id="KW-1185">Reference proteome</keyword>
<keyword evidence="2" id="KW-1133">Transmembrane helix</keyword>
<organism evidence="3 4">
    <name type="scientific">Thalassiosira oceanica</name>
    <name type="common">Marine diatom</name>
    <dbReference type="NCBI Taxonomy" id="159749"/>
    <lineage>
        <taxon>Eukaryota</taxon>
        <taxon>Sar</taxon>
        <taxon>Stramenopiles</taxon>
        <taxon>Ochrophyta</taxon>
        <taxon>Bacillariophyta</taxon>
        <taxon>Coscinodiscophyceae</taxon>
        <taxon>Thalassiosirophycidae</taxon>
        <taxon>Thalassiosirales</taxon>
        <taxon>Thalassiosiraceae</taxon>
        <taxon>Thalassiosira</taxon>
    </lineage>
</organism>
<evidence type="ECO:0000313" key="4">
    <source>
        <dbReference type="Proteomes" id="UP000266841"/>
    </source>
</evidence>
<proteinExistence type="predicted"/>
<feature type="transmembrane region" description="Helical" evidence="2">
    <location>
        <begin position="138"/>
        <end position="171"/>
    </location>
</feature>
<evidence type="ECO:0000256" key="2">
    <source>
        <dbReference type="SAM" id="Phobius"/>
    </source>
</evidence>
<evidence type="ECO:0000313" key="3">
    <source>
        <dbReference type="EMBL" id="EJK73182.1"/>
    </source>
</evidence>
<gene>
    <name evidence="3" type="ORF">THAOC_05207</name>
</gene>
<evidence type="ECO:0000256" key="1">
    <source>
        <dbReference type="SAM" id="MobiDB-lite"/>
    </source>
</evidence>
<dbReference type="Proteomes" id="UP000266841">
    <property type="component" value="Unassembled WGS sequence"/>
</dbReference>
<dbReference type="EMBL" id="AGNL01004721">
    <property type="protein sequence ID" value="EJK73182.1"/>
    <property type="molecule type" value="Genomic_DNA"/>
</dbReference>
<feature type="region of interest" description="Disordered" evidence="1">
    <location>
        <begin position="96"/>
        <end position="123"/>
    </location>
</feature>
<sequence>MVDLLEPGSEAETCRMAGRWMNGLRGIIVCYNPHNSRYTLELEAGDMMCLRSRNVRAVKSESGNVYNDEDDKPSDPLVAIEEACVYYRKDANRDTSSKVKSSLPKTISNRVEEERGRDDTSGKVKCSLPNIPSRVLELALLGGLLLWCLVMGVPGVTASSIVSVGLVIFFVSKFGTKDGTRAFSFRNVKTSLPRLSIWETVLVANVLERGLSHVTRRR</sequence>
<keyword evidence="2" id="KW-0472">Membrane</keyword>
<name>K0TN50_THAOC</name>
<comment type="caution">
    <text evidence="3">The sequence shown here is derived from an EMBL/GenBank/DDBJ whole genome shotgun (WGS) entry which is preliminary data.</text>
</comment>
<reference evidence="3 4" key="1">
    <citation type="journal article" date="2012" name="Genome Biol.">
        <title>Genome and low-iron response of an oceanic diatom adapted to chronic iron limitation.</title>
        <authorList>
            <person name="Lommer M."/>
            <person name="Specht M."/>
            <person name="Roy A.S."/>
            <person name="Kraemer L."/>
            <person name="Andreson R."/>
            <person name="Gutowska M.A."/>
            <person name="Wolf J."/>
            <person name="Bergner S.V."/>
            <person name="Schilhabel M.B."/>
            <person name="Klostermeier U.C."/>
            <person name="Beiko R.G."/>
            <person name="Rosenstiel P."/>
            <person name="Hippler M."/>
            <person name="Laroche J."/>
        </authorList>
    </citation>
    <scope>NUCLEOTIDE SEQUENCE [LARGE SCALE GENOMIC DNA]</scope>
    <source>
        <strain evidence="3 4">CCMP1005</strain>
    </source>
</reference>
<accession>K0TN50</accession>